<dbReference type="AlphaFoldDB" id="A0A371GGY6"/>
<dbReference type="CDD" id="cd09272">
    <property type="entry name" value="RNase_HI_RT_Ty1"/>
    <property type="match status" value="1"/>
</dbReference>
<evidence type="ECO:0000313" key="2">
    <source>
        <dbReference type="Proteomes" id="UP000257109"/>
    </source>
</evidence>
<evidence type="ECO:0000313" key="1">
    <source>
        <dbReference type="EMBL" id="RDX89835.1"/>
    </source>
</evidence>
<proteinExistence type="predicted"/>
<gene>
    <name evidence="1" type="primary">GIP</name>
    <name evidence="1" type="ORF">CR513_28393</name>
</gene>
<dbReference type="OrthoDB" id="1421472at2759"/>
<dbReference type="EMBL" id="QJKJ01005560">
    <property type="protein sequence ID" value="RDX89835.1"/>
    <property type="molecule type" value="Genomic_DNA"/>
</dbReference>
<organism evidence="1 2">
    <name type="scientific">Mucuna pruriens</name>
    <name type="common">Velvet bean</name>
    <name type="synonym">Dolichos pruriens</name>
    <dbReference type="NCBI Taxonomy" id="157652"/>
    <lineage>
        <taxon>Eukaryota</taxon>
        <taxon>Viridiplantae</taxon>
        <taxon>Streptophyta</taxon>
        <taxon>Embryophyta</taxon>
        <taxon>Tracheophyta</taxon>
        <taxon>Spermatophyta</taxon>
        <taxon>Magnoliopsida</taxon>
        <taxon>eudicotyledons</taxon>
        <taxon>Gunneridae</taxon>
        <taxon>Pentapetalae</taxon>
        <taxon>rosids</taxon>
        <taxon>fabids</taxon>
        <taxon>Fabales</taxon>
        <taxon>Fabaceae</taxon>
        <taxon>Papilionoideae</taxon>
        <taxon>50 kb inversion clade</taxon>
        <taxon>NPAAA clade</taxon>
        <taxon>indigoferoid/millettioid clade</taxon>
        <taxon>Phaseoleae</taxon>
        <taxon>Mucuna</taxon>
    </lineage>
</organism>
<keyword evidence="2" id="KW-1185">Reference proteome</keyword>
<protein>
    <submittedName>
        <fullName evidence="1">Copia protein</fullName>
    </submittedName>
</protein>
<comment type="caution">
    <text evidence="1">The sequence shown here is derived from an EMBL/GenBank/DDBJ whole genome shotgun (WGS) entry which is preliminary data.</text>
</comment>
<dbReference type="STRING" id="157652.A0A371GGY6"/>
<feature type="non-terminal residue" evidence="1">
    <location>
        <position position="1"/>
    </location>
</feature>
<sequence length="68" mass="8040">MEKLQNTRLDNKLAISLAKHPVAHGRSKHINTRFHFLRDQVNKRKLELKYCSTNEWVAESLRKPLKSD</sequence>
<dbReference type="Proteomes" id="UP000257109">
    <property type="component" value="Unassembled WGS sequence"/>
</dbReference>
<name>A0A371GGY6_MUCPR</name>
<reference evidence="1" key="1">
    <citation type="submission" date="2018-05" db="EMBL/GenBank/DDBJ databases">
        <title>Draft genome of Mucuna pruriens seed.</title>
        <authorList>
            <person name="Nnadi N.E."/>
            <person name="Vos R."/>
            <person name="Hasami M.H."/>
            <person name="Devisetty U.K."/>
            <person name="Aguiy J.C."/>
        </authorList>
    </citation>
    <scope>NUCLEOTIDE SEQUENCE [LARGE SCALE GENOMIC DNA]</scope>
    <source>
        <strain evidence="1">JCA_2017</strain>
    </source>
</reference>
<accession>A0A371GGY6</accession>